<evidence type="ECO:0000256" key="2">
    <source>
        <dbReference type="ARBA" id="ARBA00022723"/>
    </source>
</evidence>
<keyword evidence="5" id="KW-1185">Reference proteome</keyword>
<dbReference type="PANTHER" id="PTHR20883">
    <property type="entry name" value="PHYTANOYL-COA DIOXYGENASE DOMAIN CONTAINING 1"/>
    <property type="match status" value="1"/>
</dbReference>
<comment type="cofactor">
    <cofactor evidence="1">
        <name>Fe cation</name>
        <dbReference type="ChEBI" id="CHEBI:24875"/>
    </cofactor>
</comment>
<dbReference type="STRING" id="105231.A0A1Y1I3C8"/>
<dbReference type="AlphaFoldDB" id="A0A1Y1I3C8"/>
<sequence>MGIPAGGLTADQKAAYNRDGFLLLEDFVSLEECERLKQRAEELVAGFDPKDVSIFSTKNQKQHTDDYFHKSAGNISFFFEEKAFDEKGQLVQPKALSINKIGHALHDLDPAFRSFSRSEKVAAVMASLGYKRPLPVQSMYIFKQPGIGGEVVPHQDNTFLYTDPPSVVAFWVALEDATKENGCLWALPGSHKEGNVRRFIRTDNGVHFDKDMPHYDVTQMVPIEARAGSVVLLDGSLIHMSHENQSPKSRHAYTVHVIEGQGSKWAEDNWLQRPVNFPFEALYEEATSCEKVVV</sequence>
<dbReference type="GO" id="GO:0051213">
    <property type="term" value="F:dioxygenase activity"/>
    <property type="evidence" value="ECO:0007669"/>
    <property type="project" value="UniProtKB-KW"/>
</dbReference>
<dbReference type="Proteomes" id="UP000054558">
    <property type="component" value="Unassembled WGS sequence"/>
</dbReference>
<dbReference type="Gene3D" id="2.60.120.620">
    <property type="entry name" value="q2cbj1_9rhob like domain"/>
    <property type="match status" value="1"/>
</dbReference>
<dbReference type="InterPro" id="IPR008775">
    <property type="entry name" value="Phytyl_CoA_dOase-like"/>
</dbReference>
<name>A0A1Y1I3C8_KLENI</name>
<keyword evidence="3" id="KW-0408">Iron</keyword>
<dbReference type="OrthoDB" id="445007at2759"/>
<evidence type="ECO:0000313" key="5">
    <source>
        <dbReference type="Proteomes" id="UP000054558"/>
    </source>
</evidence>
<dbReference type="GO" id="GO:0046872">
    <property type="term" value="F:metal ion binding"/>
    <property type="evidence" value="ECO:0007669"/>
    <property type="project" value="UniProtKB-KW"/>
</dbReference>
<keyword evidence="4" id="KW-0560">Oxidoreductase</keyword>
<proteinExistence type="predicted"/>
<protein>
    <submittedName>
        <fullName evidence="4">Phytanoyl-CoA dioxygenase</fullName>
    </submittedName>
</protein>
<dbReference type="OMA" id="KYSEDNW"/>
<organism evidence="4 5">
    <name type="scientific">Klebsormidium nitens</name>
    <name type="common">Green alga</name>
    <name type="synonym">Ulothrix nitens</name>
    <dbReference type="NCBI Taxonomy" id="105231"/>
    <lineage>
        <taxon>Eukaryota</taxon>
        <taxon>Viridiplantae</taxon>
        <taxon>Streptophyta</taxon>
        <taxon>Klebsormidiophyceae</taxon>
        <taxon>Klebsormidiales</taxon>
        <taxon>Klebsormidiaceae</taxon>
        <taxon>Klebsormidium</taxon>
    </lineage>
</organism>
<evidence type="ECO:0000256" key="1">
    <source>
        <dbReference type="ARBA" id="ARBA00001962"/>
    </source>
</evidence>
<keyword evidence="4" id="KW-0223">Dioxygenase</keyword>
<evidence type="ECO:0000313" key="4">
    <source>
        <dbReference type="EMBL" id="GAQ82618.1"/>
    </source>
</evidence>
<accession>A0A1Y1I3C8</accession>
<gene>
    <name evidence="4" type="ORF">KFL_001170220</name>
</gene>
<dbReference type="EMBL" id="DF237066">
    <property type="protein sequence ID" value="GAQ82618.1"/>
    <property type="molecule type" value="Genomic_DNA"/>
</dbReference>
<evidence type="ECO:0000256" key="3">
    <source>
        <dbReference type="ARBA" id="ARBA00023004"/>
    </source>
</evidence>
<reference evidence="4 5" key="1">
    <citation type="journal article" date="2014" name="Nat. Commun.">
        <title>Klebsormidium flaccidum genome reveals primary factors for plant terrestrial adaptation.</title>
        <authorList>
            <person name="Hori K."/>
            <person name="Maruyama F."/>
            <person name="Fujisawa T."/>
            <person name="Togashi T."/>
            <person name="Yamamoto N."/>
            <person name="Seo M."/>
            <person name="Sato S."/>
            <person name="Yamada T."/>
            <person name="Mori H."/>
            <person name="Tajima N."/>
            <person name="Moriyama T."/>
            <person name="Ikeuchi M."/>
            <person name="Watanabe M."/>
            <person name="Wada H."/>
            <person name="Kobayashi K."/>
            <person name="Saito M."/>
            <person name="Masuda T."/>
            <person name="Sasaki-Sekimoto Y."/>
            <person name="Mashiguchi K."/>
            <person name="Awai K."/>
            <person name="Shimojima M."/>
            <person name="Masuda S."/>
            <person name="Iwai M."/>
            <person name="Nobusawa T."/>
            <person name="Narise T."/>
            <person name="Kondo S."/>
            <person name="Saito H."/>
            <person name="Sato R."/>
            <person name="Murakawa M."/>
            <person name="Ihara Y."/>
            <person name="Oshima-Yamada Y."/>
            <person name="Ohtaka K."/>
            <person name="Satoh M."/>
            <person name="Sonobe K."/>
            <person name="Ishii M."/>
            <person name="Ohtani R."/>
            <person name="Kanamori-Sato M."/>
            <person name="Honoki R."/>
            <person name="Miyazaki D."/>
            <person name="Mochizuki H."/>
            <person name="Umetsu J."/>
            <person name="Higashi K."/>
            <person name="Shibata D."/>
            <person name="Kamiya Y."/>
            <person name="Sato N."/>
            <person name="Nakamura Y."/>
            <person name="Tabata S."/>
            <person name="Ida S."/>
            <person name="Kurokawa K."/>
            <person name="Ohta H."/>
        </authorList>
    </citation>
    <scope>NUCLEOTIDE SEQUENCE [LARGE SCALE GENOMIC DNA]</scope>
    <source>
        <strain evidence="4 5">NIES-2285</strain>
    </source>
</reference>
<dbReference type="SUPFAM" id="SSF51197">
    <property type="entry name" value="Clavaminate synthase-like"/>
    <property type="match status" value="1"/>
</dbReference>
<dbReference type="PANTHER" id="PTHR20883:SF15">
    <property type="entry name" value="PHYTANOYL-COA DIOXYGENASE DOMAIN-CONTAINING PROTEIN 1"/>
    <property type="match status" value="1"/>
</dbReference>
<dbReference type="Pfam" id="PF05721">
    <property type="entry name" value="PhyH"/>
    <property type="match status" value="1"/>
</dbReference>
<keyword evidence="2" id="KW-0479">Metal-binding</keyword>